<accession>A0A0L8I5N1</accession>
<organism evidence="1">
    <name type="scientific">Octopus bimaculoides</name>
    <name type="common">California two-spotted octopus</name>
    <dbReference type="NCBI Taxonomy" id="37653"/>
    <lineage>
        <taxon>Eukaryota</taxon>
        <taxon>Metazoa</taxon>
        <taxon>Spiralia</taxon>
        <taxon>Lophotrochozoa</taxon>
        <taxon>Mollusca</taxon>
        <taxon>Cephalopoda</taxon>
        <taxon>Coleoidea</taxon>
        <taxon>Octopodiformes</taxon>
        <taxon>Octopoda</taxon>
        <taxon>Incirrata</taxon>
        <taxon>Octopodidae</taxon>
        <taxon>Octopus</taxon>
    </lineage>
</organism>
<dbReference type="AlphaFoldDB" id="A0A0L8I5N1"/>
<reference evidence="1" key="1">
    <citation type="submission" date="2015-07" db="EMBL/GenBank/DDBJ databases">
        <title>MeaNS - Measles Nucleotide Surveillance Program.</title>
        <authorList>
            <person name="Tran T."/>
            <person name="Druce J."/>
        </authorList>
    </citation>
    <scope>NUCLEOTIDE SEQUENCE</scope>
    <source>
        <strain evidence="1">UCB-OBI-ISO-001</strain>
        <tissue evidence="1">Gonad</tissue>
    </source>
</reference>
<evidence type="ECO:0000313" key="1">
    <source>
        <dbReference type="EMBL" id="KOF96644.1"/>
    </source>
</evidence>
<dbReference type="EMBL" id="KQ416518">
    <property type="protein sequence ID" value="KOF96644.1"/>
    <property type="molecule type" value="Genomic_DNA"/>
</dbReference>
<sequence length="89" mass="10698">MHIKKVELNEEDVRVRERDIILFFNPFGEETHLGHCPVLHKWFQQYPRLHTSTQECLRLVTSISFCYNLLAKQDSQSELQNFHILVHQH</sequence>
<gene>
    <name evidence="1" type="ORF">OCBIM_22034186mg</name>
</gene>
<proteinExistence type="predicted"/>
<name>A0A0L8I5N1_OCTBM</name>
<protein>
    <submittedName>
        <fullName evidence="1">Uncharacterized protein</fullName>
    </submittedName>
</protein>